<gene>
    <name evidence="1" type="ORF">C7N83_10110</name>
</gene>
<keyword evidence="2" id="KW-1185">Reference proteome</keyword>
<name>A0A2P7TYI8_9NEIS</name>
<protein>
    <submittedName>
        <fullName evidence="1">Uncharacterized protein</fullName>
    </submittedName>
</protein>
<sequence length="116" mass="13691">MQAIQYLDKQDNYFRQYGLDPVGGYDLSKHRKVNNYAESAICLEEKSWYRETEPVCTTMQLQFDGLVFVQWREKKDTKCSVSPNAIQQIDLGIFMKGIVFRRQTDKHFICQTHCNL</sequence>
<dbReference type="RefSeq" id="WP_106742447.1">
    <property type="nucleotide sequence ID" value="NZ_PXYY01000072.1"/>
</dbReference>
<comment type="caution">
    <text evidence="1">The sequence shown here is derived from an EMBL/GenBank/DDBJ whole genome shotgun (WGS) entry which is preliminary data.</text>
</comment>
<accession>A0A2P7TYI8</accession>
<reference evidence="1 2" key="1">
    <citation type="submission" date="2018-03" db="EMBL/GenBank/DDBJ databases">
        <title>Neisseria weixii sp. nov., isolated from the intestinal contents of Tibetan Plateau pika (Ochotona curzoniae) in Yushu, Qinghai Province, China.</title>
        <authorList>
            <person name="Gui Z."/>
        </authorList>
    </citation>
    <scope>NUCLEOTIDE SEQUENCE [LARGE SCALE GENOMIC DNA]</scope>
    <source>
        <strain evidence="1 2">ATCC 51483</strain>
    </source>
</reference>
<evidence type="ECO:0000313" key="2">
    <source>
        <dbReference type="Proteomes" id="UP000241868"/>
    </source>
</evidence>
<organism evidence="1 2">
    <name type="scientific">Neisseria iguanae</name>
    <dbReference type="NCBI Taxonomy" id="90242"/>
    <lineage>
        <taxon>Bacteria</taxon>
        <taxon>Pseudomonadati</taxon>
        <taxon>Pseudomonadota</taxon>
        <taxon>Betaproteobacteria</taxon>
        <taxon>Neisseriales</taxon>
        <taxon>Neisseriaceae</taxon>
        <taxon>Neisseria</taxon>
    </lineage>
</organism>
<proteinExistence type="predicted"/>
<dbReference type="EMBL" id="PXYY01000072">
    <property type="protein sequence ID" value="PSJ79792.1"/>
    <property type="molecule type" value="Genomic_DNA"/>
</dbReference>
<dbReference type="AlphaFoldDB" id="A0A2P7TYI8"/>
<evidence type="ECO:0000313" key="1">
    <source>
        <dbReference type="EMBL" id="PSJ79792.1"/>
    </source>
</evidence>
<dbReference type="Proteomes" id="UP000241868">
    <property type="component" value="Unassembled WGS sequence"/>
</dbReference>